<evidence type="ECO:0000313" key="3">
    <source>
        <dbReference type="Proteomes" id="UP000199370"/>
    </source>
</evidence>
<protein>
    <submittedName>
        <fullName evidence="2">Uncharacterized protein</fullName>
    </submittedName>
</protein>
<keyword evidence="3" id="KW-1185">Reference proteome</keyword>
<feature type="transmembrane region" description="Helical" evidence="1">
    <location>
        <begin position="62"/>
        <end position="80"/>
    </location>
</feature>
<sequence>MSERVADAIVRRELLLSLVYVAVAGSVSTIGWSPRGLAIGTVVAAVSFLLVAASDRSEAGKWALVGIGTLAIVALAVSTVTNSVPVGAIAPSMLGMAVGFGLNRVLFGVLSPVPEPRRRREAAD</sequence>
<organism evidence="2 3">
    <name type="scientific">Haloarchaeobius iranensis</name>
    <dbReference type="NCBI Taxonomy" id="996166"/>
    <lineage>
        <taxon>Archaea</taxon>
        <taxon>Methanobacteriati</taxon>
        <taxon>Methanobacteriota</taxon>
        <taxon>Stenosarchaea group</taxon>
        <taxon>Halobacteria</taxon>
        <taxon>Halobacteriales</taxon>
        <taxon>Halorubellaceae</taxon>
        <taxon>Haloarchaeobius</taxon>
    </lineage>
</organism>
<dbReference type="STRING" id="996166.SAMN05192554_103202"/>
<dbReference type="RefSeq" id="WP_089731701.1">
    <property type="nucleotide sequence ID" value="NZ_FNIA01000003.1"/>
</dbReference>
<dbReference type="Proteomes" id="UP000199370">
    <property type="component" value="Unassembled WGS sequence"/>
</dbReference>
<evidence type="ECO:0000256" key="1">
    <source>
        <dbReference type="SAM" id="Phobius"/>
    </source>
</evidence>
<keyword evidence="1" id="KW-1133">Transmembrane helix</keyword>
<evidence type="ECO:0000313" key="2">
    <source>
        <dbReference type="EMBL" id="SDM52726.1"/>
    </source>
</evidence>
<proteinExistence type="predicted"/>
<keyword evidence="1" id="KW-0812">Transmembrane</keyword>
<keyword evidence="1" id="KW-0472">Membrane</keyword>
<reference evidence="2 3" key="1">
    <citation type="submission" date="2016-10" db="EMBL/GenBank/DDBJ databases">
        <authorList>
            <person name="de Groot N.N."/>
        </authorList>
    </citation>
    <scope>NUCLEOTIDE SEQUENCE [LARGE SCALE GENOMIC DNA]</scope>
    <source>
        <strain evidence="3">EB21,IBRC-M 10013,KCTC 4048</strain>
    </source>
</reference>
<dbReference type="AlphaFoldDB" id="A0A1G9TYH9"/>
<feature type="transmembrane region" description="Helical" evidence="1">
    <location>
        <begin position="86"/>
        <end position="110"/>
    </location>
</feature>
<feature type="transmembrane region" description="Helical" evidence="1">
    <location>
        <begin position="36"/>
        <end position="53"/>
    </location>
</feature>
<accession>A0A1G9TYH9</accession>
<feature type="transmembrane region" description="Helical" evidence="1">
    <location>
        <begin position="12"/>
        <end position="30"/>
    </location>
</feature>
<dbReference type="EMBL" id="FNIA01000003">
    <property type="protein sequence ID" value="SDM52726.1"/>
    <property type="molecule type" value="Genomic_DNA"/>
</dbReference>
<gene>
    <name evidence="2" type="ORF">SAMN05192554_103202</name>
</gene>
<name>A0A1G9TYH9_9EURY</name>